<dbReference type="Pfam" id="PF00226">
    <property type="entry name" value="DnaJ"/>
    <property type="match status" value="1"/>
</dbReference>
<evidence type="ECO:0000313" key="4">
    <source>
        <dbReference type="Proteomes" id="UP000053257"/>
    </source>
</evidence>
<dbReference type="STRING" id="745531.A0A0C3NX49"/>
<dbReference type="PANTHER" id="PTHR43948:SF10">
    <property type="entry name" value="MRJ, ISOFORM E"/>
    <property type="match status" value="1"/>
</dbReference>
<feature type="region of interest" description="Disordered" evidence="1">
    <location>
        <begin position="22"/>
        <end position="45"/>
    </location>
</feature>
<dbReference type="InterPro" id="IPR018253">
    <property type="entry name" value="DnaJ_domain_CS"/>
</dbReference>
<dbReference type="CDD" id="cd06257">
    <property type="entry name" value="DnaJ"/>
    <property type="match status" value="1"/>
</dbReference>
<feature type="compositionally biased region" description="Basic and acidic residues" evidence="1">
    <location>
        <begin position="342"/>
        <end position="357"/>
    </location>
</feature>
<sequence>MASDLYEVLGLDKSASPEQIRKAYKKKALATHPDRLPPNVSEEEKQQANERFRLANNAYEVLIDPNNRKLYDQHGVWPPPTAMEEPPTRSTSAHDPFGGRGPLFDSDPFVSRHRPMHGFAFTDPFELFNSLFGDIRGTSHVDPFHNAFSVHNSPFDLMFGPSVPRSHPHDFFGHSAMSPFGLGFPLGSQHPLLEIMNSGMGNSANVRSYSSMSQTMDTGREWISQSIMTRTINGRTETITKRQDAQGNEHVTYSSPEGERYTLNGIDQPVPDDRYLSRPGSHPAVASPSPAAASGSSRHDRSQAQPITINFNAPYETGFAAVPQPEASRHRHSSSRHRHHSTHEAHRPRGLDDDAMRRSSSSRQHSDGSQAAAPYQDPSQYYGDAASRRKTSSRPPHPSHHSHAHMPYSEPLRPEPTTSHGVGSSYRQQFTPFADPTPQSHGVNYGMDGQALHAHTHASHRPPDRDERHRHGNAERQDEHYRRNWWNGAHGW</sequence>
<dbReference type="InterPro" id="IPR036869">
    <property type="entry name" value="J_dom_sf"/>
</dbReference>
<feature type="region of interest" description="Disordered" evidence="1">
    <location>
        <begin position="242"/>
        <end position="302"/>
    </location>
</feature>
<feature type="compositionally biased region" description="Low complexity" evidence="1">
    <location>
        <begin position="279"/>
        <end position="296"/>
    </location>
</feature>
<dbReference type="PROSITE" id="PS50076">
    <property type="entry name" value="DNAJ_2"/>
    <property type="match status" value="1"/>
</dbReference>
<dbReference type="OrthoDB" id="442087at2759"/>
<feature type="compositionally biased region" description="Basic residues" evidence="1">
    <location>
        <begin position="329"/>
        <end position="341"/>
    </location>
</feature>
<gene>
    <name evidence="3" type="ORF">PHLGIDRAFT_34116</name>
</gene>
<dbReference type="GO" id="GO:0005737">
    <property type="term" value="C:cytoplasm"/>
    <property type="evidence" value="ECO:0007669"/>
    <property type="project" value="TreeGrafter"/>
</dbReference>
<dbReference type="EMBL" id="KN840459">
    <property type="protein sequence ID" value="KIP10014.1"/>
    <property type="molecule type" value="Genomic_DNA"/>
</dbReference>
<dbReference type="AlphaFoldDB" id="A0A0C3NX49"/>
<dbReference type="PANTHER" id="PTHR43948">
    <property type="entry name" value="DNAJ HOMOLOG SUBFAMILY B"/>
    <property type="match status" value="1"/>
</dbReference>
<dbReference type="Proteomes" id="UP000053257">
    <property type="component" value="Unassembled WGS sequence"/>
</dbReference>
<dbReference type="SMART" id="SM00271">
    <property type="entry name" value="DnaJ"/>
    <property type="match status" value="1"/>
</dbReference>
<organism evidence="3 4">
    <name type="scientific">Phlebiopsis gigantea (strain 11061_1 CR5-6)</name>
    <name type="common">White-rot fungus</name>
    <name type="synonym">Peniophora gigantea</name>
    <dbReference type="NCBI Taxonomy" id="745531"/>
    <lineage>
        <taxon>Eukaryota</taxon>
        <taxon>Fungi</taxon>
        <taxon>Dikarya</taxon>
        <taxon>Basidiomycota</taxon>
        <taxon>Agaricomycotina</taxon>
        <taxon>Agaricomycetes</taxon>
        <taxon>Polyporales</taxon>
        <taxon>Phanerochaetaceae</taxon>
        <taxon>Phlebiopsis</taxon>
    </lineage>
</organism>
<feature type="compositionally biased region" description="Polar residues" evidence="1">
    <location>
        <begin position="245"/>
        <end position="255"/>
    </location>
</feature>
<dbReference type="GO" id="GO:0051082">
    <property type="term" value="F:unfolded protein binding"/>
    <property type="evidence" value="ECO:0007669"/>
    <property type="project" value="TreeGrafter"/>
</dbReference>
<dbReference type="PROSITE" id="PS00636">
    <property type="entry name" value="DNAJ_1"/>
    <property type="match status" value="1"/>
</dbReference>
<dbReference type="GO" id="GO:0051087">
    <property type="term" value="F:protein-folding chaperone binding"/>
    <property type="evidence" value="ECO:0007669"/>
    <property type="project" value="TreeGrafter"/>
</dbReference>
<keyword evidence="4" id="KW-1185">Reference proteome</keyword>
<dbReference type="InterPro" id="IPR001623">
    <property type="entry name" value="DnaJ_domain"/>
</dbReference>
<dbReference type="GO" id="GO:0044183">
    <property type="term" value="F:protein folding chaperone"/>
    <property type="evidence" value="ECO:0007669"/>
    <property type="project" value="TreeGrafter"/>
</dbReference>
<proteinExistence type="predicted"/>
<evidence type="ECO:0000313" key="3">
    <source>
        <dbReference type="EMBL" id="KIP10014.1"/>
    </source>
</evidence>
<feature type="region of interest" description="Disordered" evidence="1">
    <location>
        <begin position="80"/>
        <end position="99"/>
    </location>
</feature>
<feature type="domain" description="J" evidence="2">
    <location>
        <begin position="4"/>
        <end position="75"/>
    </location>
</feature>
<name>A0A0C3NX49_PHLG1</name>
<dbReference type="PRINTS" id="PR00625">
    <property type="entry name" value="JDOMAIN"/>
</dbReference>
<dbReference type="SUPFAM" id="SSF46565">
    <property type="entry name" value="Chaperone J-domain"/>
    <property type="match status" value="1"/>
</dbReference>
<feature type="compositionally biased region" description="Basic and acidic residues" evidence="1">
    <location>
        <begin position="461"/>
        <end position="477"/>
    </location>
</feature>
<evidence type="ECO:0000256" key="1">
    <source>
        <dbReference type="SAM" id="MobiDB-lite"/>
    </source>
</evidence>
<accession>A0A0C3NX49</accession>
<protein>
    <recommendedName>
        <fullName evidence="2">J domain-containing protein</fullName>
    </recommendedName>
</protein>
<feature type="compositionally biased region" description="Basic residues" evidence="1">
    <location>
        <begin position="388"/>
        <end position="404"/>
    </location>
</feature>
<dbReference type="Gene3D" id="1.10.287.110">
    <property type="entry name" value="DnaJ domain"/>
    <property type="match status" value="1"/>
</dbReference>
<reference evidence="3 4" key="1">
    <citation type="journal article" date="2014" name="PLoS Genet.">
        <title>Analysis of the Phlebiopsis gigantea genome, transcriptome and secretome provides insight into its pioneer colonization strategies of wood.</title>
        <authorList>
            <person name="Hori C."/>
            <person name="Ishida T."/>
            <person name="Igarashi K."/>
            <person name="Samejima M."/>
            <person name="Suzuki H."/>
            <person name="Master E."/>
            <person name="Ferreira P."/>
            <person name="Ruiz-Duenas F.J."/>
            <person name="Held B."/>
            <person name="Canessa P."/>
            <person name="Larrondo L.F."/>
            <person name="Schmoll M."/>
            <person name="Druzhinina I.S."/>
            <person name="Kubicek C.P."/>
            <person name="Gaskell J.A."/>
            <person name="Kersten P."/>
            <person name="St John F."/>
            <person name="Glasner J."/>
            <person name="Sabat G."/>
            <person name="Splinter BonDurant S."/>
            <person name="Syed K."/>
            <person name="Yadav J."/>
            <person name="Mgbeahuruike A.C."/>
            <person name="Kovalchuk A."/>
            <person name="Asiegbu F.O."/>
            <person name="Lackner G."/>
            <person name="Hoffmeister D."/>
            <person name="Rencoret J."/>
            <person name="Gutierrez A."/>
            <person name="Sun H."/>
            <person name="Lindquist E."/>
            <person name="Barry K."/>
            <person name="Riley R."/>
            <person name="Grigoriev I.V."/>
            <person name="Henrissat B."/>
            <person name="Kues U."/>
            <person name="Berka R.M."/>
            <person name="Martinez A.T."/>
            <person name="Covert S.F."/>
            <person name="Blanchette R.A."/>
            <person name="Cullen D."/>
        </authorList>
    </citation>
    <scope>NUCLEOTIDE SEQUENCE [LARGE SCALE GENOMIC DNA]</scope>
    <source>
        <strain evidence="3 4">11061_1 CR5-6</strain>
    </source>
</reference>
<evidence type="ECO:0000259" key="2">
    <source>
        <dbReference type="PROSITE" id="PS50076"/>
    </source>
</evidence>
<feature type="region of interest" description="Disordered" evidence="1">
    <location>
        <begin position="324"/>
        <end position="477"/>
    </location>
</feature>
<feature type="compositionally biased region" description="Polar residues" evidence="1">
    <location>
        <begin position="416"/>
        <end position="442"/>
    </location>
</feature>
<dbReference type="HOGENOM" id="CLU_040678_1_0_1"/>